<evidence type="ECO:0000313" key="10">
    <source>
        <dbReference type="EMBL" id="QNL14996.1"/>
    </source>
</evidence>
<evidence type="ECO:0000256" key="3">
    <source>
        <dbReference type="ARBA" id="ARBA00022692"/>
    </source>
</evidence>
<proteinExistence type="evidence at transcript level"/>
<comment type="caution">
    <text evidence="9">Lacks conserved residue(s) required for the propagation of feature annotation.</text>
</comment>
<dbReference type="EMBL" id="MT670992">
    <property type="protein sequence ID" value="QNL14996.1"/>
    <property type="molecule type" value="mRNA"/>
</dbReference>
<dbReference type="AlphaFoldDB" id="A0A7G8Z971"/>
<dbReference type="Pfam" id="PF02949">
    <property type="entry name" value="7tm_6"/>
    <property type="match status" value="1"/>
</dbReference>
<comment type="similarity">
    <text evidence="9">Belongs to the insect chemoreceptor superfamily. Heteromeric odorant receptor channel (TC 1.A.69) family.</text>
</comment>
<keyword evidence="2 9" id="KW-0716">Sensory transduction</keyword>
<comment type="subcellular location">
    <subcellularLocation>
        <location evidence="9">Cell membrane</location>
        <topology evidence="9">Multi-pass membrane protein</topology>
    </subcellularLocation>
    <subcellularLocation>
        <location evidence="1">Membrane</location>
        <topology evidence="1">Multi-pass membrane protein</topology>
    </subcellularLocation>
</comment>
<feature type="transmembrane region" description="Helical" evidence="9">
    <location>
        <begin position="38"/>
        <end position="56"/>
    </location>
</feature>
<reference evidence="10" key="1">
    <citation type="submission" date="2020-06" db="EMBL/GenBank/DDBJ databases">
        <authorList>
            <person name="Sheng S."/>
        </authorList>
    </citation>
    <scope>NUCLEOTIDE SEQUENCE</scope>
    <source>
        <tissue evidence="10">Antenna</tissue>
    </source>
</reference>
<sequence length="378" mass="42972">MEYEKLIEPVAITNRLISIWPLDSHDSLESRFRPIHRVLMFTLATILGFAVLVDVIRLWENIEEVTECALISSAIYLSLIRLIVYTIHEEDLQYLVKTMRSDWLDSPMQDKLILQDRCLFAFNLARYFIITVALALITFMVGPILELKFLGLKERKFPFRGYFHPNQTSDPIFGYLYVFNALGGGLLGVTIMSATTINMILVIHASAKFAVVSNRLELLKSDDVDVTEKISLCIQRHQDAIFFAERVETTINILALCQFVISTGLVCFAGFQISAMLKDHSRLMKYVSFLNSAIFELFLFSYSGQQLIVESTAVGDSSYASDWVGARFTQNIQILMMRSLTPSKITAAKFYDMSLMSFTSVLSTSFSYFTVLQSVNEE</sequence>
<feature type="transmembrane region" description="Helical" evidence="9">
    <location>
        <begin position="251"/>
        <end position="271"/>
    </location>
</feature>
<feature type="transmembrane region" description="Helical" evidence="9">
    <location>
        <begin position="172"/>
        <end position="205"/>
    </location>
</feature>
<accession>A0A7G8Z971</accession>
<name>A0A7G8Z971_9HYME</name>
<evidence type="ECO:0000256" key="9">
    <source>
        <dbReference type="RuleBase" id="RU351113"/>
    </source>
</evidence>
<keyword evidence="4 9" id="KW-0552">Olfaction</keyword>
<feature type="transmembrane region" description="Helical" evidence="9">
    <location>
        <begin position="68"/>
        <end position="87"/>
    </location>
</feature>
<dbReference type="GO" id="GO:0005886">
    <property type="term" value="C:plasma membrane"/>
    <property type="evidence" value="ECO:0007669"/>
    <property type="project" value="UniProtKB-SubCell"/>
</dbReference>
<gene>
    <name evidence="10" type="primary">OR52</name>
</gene>
<keyword evidence="7 9" id="KW-0675">Receptor</keyword>
<keyword evidence="5 9" id="KW-1133">Transmembrane helix</keyword>
<keyword evidence="8 9" id="KW-0807">Transducer</keyword>
<protein>
    <recommendedName>
        <fullName evidence="9">Odorant receptor</fullName>
    </recommendedName>
</protein>
<evidence type="ECO:0000256" key="7">
    <source>
        <dbReference type="ARBA" id="ARBA00023170"/>
    </source>
</evidence>
<keyword evidence="3 9" id="KW-0812">Transmembrane</keyword>
<evidence type="ECO:0000256" key="8">
    <source>
        <dbReference type="ARBA" id="ARBA00023224"/>
    </source>
</evidence>
<keyword evidence="6 9" id="KW-0472">Membrane</keyword>
<dbReference type="GO" id="GO:0005549">
    <property type="term" value="F:odorant binding"/>
    <property type="evidence" value="ECO:0007669"/>
    <property type="project" value="InterPro"/>
</dbReference>
<dbReference type="GO" id="GO:0004984">
    <property type="term" value="F:olfactory receptor activity"/>
    <property type="evidence" value="ECO:0007669"/>
    <property type="project" value="InterPro"/>
</dbReference>
<evidence type="ECO:0000256" key="5">
    <source>
        <dbReference type="ARBA" id="ARBA00022989"/>
    </source>
</evidence>
<dbReference type="GO" id="GO:0007165">
    <property type="term" value="P:signal transduction"/>
    <property type="evidence" value="ECO:0007669"/>
    <property type="project" value="UniProtKB-KW"/>
</dbReference>
<evidence type="ECO:0000256" key="1">
    <source>
        <dbReference type="ARBA" id="ARBA00004141"/>
    </source>
</evidence>
<organism evidence="10">
    <name type="scientific">Aulacocentrum confusum</name>
    <dbReference type="NCBI Taxonomy" id="2767324"/>
    <lineage>
        <taxon>Eukaryota</taxon>
        <taxon>Metazoa</taxon>
        <taxon>Ecdysozoa</taxon>
        <taxon>Arthropoda</taxon>
        <taxon>Hexapoda</taxon>
        <taxon>Insecta</taxon>
        <taxon>Pterygota</taxon>
        <taxon>Neoptera</taxon>
        <taxon>Endopterygota</taxon>
        <taxon>Hymenoptera</taxon>
        <taxon>Apocrita</taxon>
        <taxon>Ichneumonoidea</taxon>
        <taxon>Braconidae</taxon>
        <taxon>Macrocentrinae</taxon>
        <taxon>Aulacocentrum</taxon>
    </lineage>
</organism>
<feature type="transmembrane region" description="Helical" evidence="9">
    <location>
        <begin position="127"/>
        <end position="151"/>
    </location>
</feature>
<evidence type="ECO:0000256" key="4">
    <source>
        <dbReference type="ARBA" id="ARBA00022725"/>
    </source>
</evidence>
<dbReference type="InterPro" id="IPR004117">
    <property type="entry name" value="7tm6_olfct_rcpt"/>
</dbReference>
<evidence type="ECO:0000256" key="2">
    <source>
        <dbReference type="ARBA" id="ARBA00022606"/>
    </source>
</evidence>
<dbReference type="PANTHER" id="PTHR21137:SF44">
    <property type="entry name" value="ODORANT RECEPTOR 13A-RELATED"/>
    <property type="match status" value="1"/>
</dbReference>
<dbReference type="PANTHER" id="PTHR21137">
    <property type="entry name" value="ODORANT RECEPTOR"/>
    <property type="match status" value="1"/>
</dbReference>
<evidence type="ECO:0000256" key="6">
    <source>
        <dbReference type="ARBA" id="ARBA00023136"/>
    </source>
</evidence>
<feature type="transmembrane region" description="Helical" evidence="9">
    <location>
        <begin position="283"/>
        <end position="302"/>
    </location>
</feature>